<feature type="transmembrane region" description="Helical" evidence="11">
    <location>
        <begin position="9"/>
        <end position="32"/>
    </location>
</feature>
<dbReference type="InterPro" id="IPR009056">
    <property type="entry name" value="Cyt_c-like_dom"/>
</dbReference>
<feature type="domain" description="Cytochrome c" evidence="12">
    <location>
        <begin position="74"/>
        <end position="177"/>
    </location>
</feature>
<keyword evidence="11" id="KW-0812">Transmembrane</keyword>
<comment type="subcellular location">
    <subcellularLocation>
        <location evidence="2">Cell membrane</location>
        <topology evidence="2">Single-pass type II membrane protein</topology>
    </subcellularLocation>
</comment>
<keyword evidence="7" id="KW-0735">Signal-anchor</keyword>
<evidence type="ECO:0000256" key="1">
    <source>
        <dbReference type="ARBA" id="ARBA00002071"/>
    </source>
</evidence>
<dbReference type="SUPFAM" id="SSF46626">
    <property type="entry name" value="Cytochrome c"/>
    <property type="match status" value="1"/>
</dbReference>
<dbReference type="GO" id="GO:0005886">
    <property type="term" value="C:plasma membrane"/>
    <property type="evidence" value="ECO:0007669"/>
    <property type="project" value="UniProtKB-SubCell"/>
</dbReference>
<dbReference type="InterPro" id="IPR036909">
    <property type="entry name" value="Cyt_c-like_dom_sf"/>
</dbReference>
<dbReference type="GO" id="GO:0009055">
    <property type="term" value="F:electron transfer activity"/>
    <property type="evidence" value="ECO:0007669"/>
    <property type="project" value="InterPro"/>
</dbReference>
<dbReference type="GO" id="GO:0020037">
    <property type="term" value="F:heme binding"/>
    <property type="evidence" value="ECO:0007669"/>
    <property type="project" value="InterPro"/>
</dbReference>
<keyword evidence="6 10" id="KW-0479">Metal-binding</keyword>
<keyword evidence="14" id="KW-1185">Reference proteome</keyword>
<accession>A0A429XEM7</accession>
<name>A0A429XEM7_9RICK</name>
<protein>
    <recommendedName>
        <fullName evidence="3">Cytochrome c homolog</fullName>
    </recommendedName>
</protein>
<dbReference type="InterPro" id="IPR002327">
    <property type="entry name" value="Cyt_c_1A/1B"/>
</dbReference>
<evidence type="ECO:0000256" key="5">
    <source>
        <dbReference type="ARBA" id="ARBA00022617"/>
    </source>
</evidence>
<evidence type="ECO:0000256" key="9">
    <source>
        <dbReference type="ARBA" id="ARBA00023004"/>
    </source>
</evidence>
<keyword evidence="5 10" id="KW-0349">Heme</keyword>
<evidence type="ECO:0000256" key="11">
    <source>
        <dbReference type="SAM" id="Phobius"/>
    </source>
</evidence>
<organism evidence="13 14">
    <name type="scientific">Candidatus Aquarickettsia rohweri</name>
    <dbReference type="NCBI Taxonomy" id="2602574"/>
    <lineage>
        <taxon>Bacteria</taxon>
        <taxon>Pseudomonadati</taxon>
        <taxon>Pseudomonadota</taxon>
        <taxon>Alphaproteobacteria</taxon>
        <taxon>Rickettsiales</taxon>
        <taxon>Candidatus Midichloriaceae</taxon>
        <taxon>Candidatus Aquarickettsia</taxon>
    </lineage>
</organism>
<dbReference type="Gene3D" id="1.10.760.10">
    <property type="entry name" value="Cytochrome c-like domain"/>
    <property type="match status" value="1"/>
</dbReference>
<dbReference type="Pfam" id="PF00034">
    <property type="entry name" value="Cytochrom_C"/>
    <property type="match status" value="1"/>
</dbReference>
<proteinExistence type="predicted"/>
<reference evidence="14" key="1">
    <citation type="submission" date="2018-11" db="EMBL/GenBank/DDBJ databases">
        <title>Phylogenetic, genomic, and biogeographic characterization of a novel and ubiquitous marine invertebrate-associated Rickettsiales parasite, Candidatus Marinoinvertebrata rohwerii, gen. nov., sp. nov.</title>
        <authorList>
            <person name="Klinges J.G."/>
            <person name="Rosales S.M."/>
            <person name="Mcminds R."/>
            <person name="Shaver E.C."/>
            <person name="Shantz A."/>
            <person name="Peters E.C."/>
            <person name="Burkepile D.E."/>
            <person name="Silliman B.R."/>
            <person name="Vega Thurber R.L."/>
        </authorList>
    </citation>
    <scope>NUCLEOTIDE SEQUENCE [LARGE SCALE GENOMIC DNA]</scope>
    <source>
        <strain evidence="14">a_cerv_44</strain>
    </source>
</reference>
<comment type="caution">
    <text evidence="13">The sequence shown here is derived from an EMBL/GenBank/DDBJ whole genome shotgun (WGS) entry which is preliminary data.</text>
</comment>
<sequence>MNNYEFDKIILSIALAIFAIVFCINMGDLIYYPNIPIKTKGYKIDIPEVNHDGTNKVEEIDESTLDLKVLFSKANYKNGESIFKKCSICHTINRGEANKIGPNLWNILNSKVASKSGFAYSSAMSNKGNLGDIWSAQELFNYLKSPKKYVPGTKMAFAGIKKIEDRVDLIEFLRNHANSPAKIE</sequence>
<keyword evidence="8" id="KW-0249">Electron transport</keyword>
<keyword evidence="11" id="KW-1133">Transmembrane helix</keyword>
<evidence type="ECO:0000256" key="3">
    <source>
        <dbReference type="ARBA" id="ARBA00015074"/>
    </source>
</evidence>
<dbReference type="PRINTS" id="PR00604">
    <property type="entry name" value="CYTCHRMECIAB"/>
</dbReference>
<keyword evidence="11" id="KW-0472">Membrane</keyword>
<evidence type="ECO:0000256" key="10">
    <source>
        <dbReference type="PROSITE-ProRule" id="PRU00433"/>
    </source>
</evidence>
<keyword evidence="4" id="KW-0813">Transport</keyword>
<dbReference type="AlphaFoldDB" id="A0A429XEM7"/>
<dbReference type="OrthoDB" id="9805828at2"/>
<evidence type="ECO:0000256" key="7">
    <source>
        <dbReference type="ARBA" id="ARBA00022968"/>
    </source>
</evidence>
<evidence type="ECO:0000259" key="12">
    <source>
        <dbReference type="PROSITE" id="PS51007"/>
    </source>
</evidence>
<keyword evidence="9 10" id="KW-0408">Iron</keyword>
<dbReference type="EMBL" id="RXFM01000097">
    <property type="protein sequence ID" value="RST62749.1"/>
    <property type="molecule type" value="Genomic_DNA"/>
</dbReference>
<evidence type="ECO:0000256" key="2">
    <source>
        <dbReference type="ARBA" id="ARBA00004401"/>
    </source>
</evidence>
<dbReference type="PANTHER" id="PTHR11961">
    <property type="entry name" value="CYTOCHROME C"/>
    <property type="match status" value="1"/>
</dbReference>
<dbReference type="RefSeq" id="WP_126045176.1">
    <property type="nucleotide sequence ID" value="NZ_RXFM01000097.1"/>
</dbReference>
<evidence type="ECO:0000313" key="13">
    <source>
        <dbReference type="EMBL" id="RST62749.1"/>
    </source>
</evidence>
<dbReference type="PROSITE" id="PS51007">
    <property type="entry name" value="CYTC"/>
    <property type="match status" value="1"/>
</dbReference>
<evidence type="ECO:0000256" key="6">
    <source>
        <dbReference type="ARBA" id="ARBA00022723"/>
    </source>
</evidence>
<dbReference type="Proteomes" id="UP000279470">
    <property type="component" value="Unassembled WGS sequence"/>
</dbReference>
<evidence type="ECO:0000313" key="14">
    <source>
        <dbReference type="Proteomes" id="UP000279470"/>
    </source>
</evidence>
<dbReference type="GO" id="GO:0046872">
    <property type="term" value="F:metal ion binding"/>
    <property type="evidence" value="ECO:0007669"/>
    <property type="project" value="UniProtKB-KW"/>
</dbReference>
<evidence type="ECO:0000256" key="4">
    <source>
        <dbReference type="ARBA" id="ARBA00022448"/>
    </source>
</evidence>
<gene>
    <name evidence="13" type="ORF">EIC27_06000</name>
</gene>
<comment type="function">
    <text evidence="1">May be involved in electron transfer from bc1 complex to aa3.</text>
</comment>
<evidence type="ECO:0000256" key="8">
    <source>
        <dbReference type="ARBA" id="ARBA00022982"/>
    </source>
</evidence>